<name>A0A8S5LWH8_9CAUD</name>
<dbReference type="PANTHER" id="PTHR41287">
    <property type="match status" value="1"/>
</dbReference>
<feature type="domain" description="Terminase large subunit-like ATPase" evidence="1">
    <location>
        <begin position="84"/>
        <end position="257"/>
    </location>
</feature>
<dbReference type="InterPro" id="IPR046462">
    <property type="entry name" value="TerL_nuclease"/>
</dbReference>
<sequence>MKLTRYPETYNPILEYWDAIQSGCETVSLKVQKTYRHVVEQLENTDSEFYYSPRRANHVLEFFENYCHHSKGKAGGQLVRLELWEKALLATIFGFIDIEGNRQYREAILIVGKKNGKSLLASGVGLYLQLADGEAGPEVYAVATKRDQAKIIWQEAKRMVQKSPALRKRTRCLVGEVDSDYNDGVFKPLSSDSDTLDGLNIHGAMMDEIHQWKNGRPLYNIIADGDQARAQPLRFITSTAGTIREDIYDEKYEEAERIINGYEDPDGYHDPRRIAFIYELDKRSEWTDPDCWKKANPGLGTIKSYTALKERVERAEKNPALVRNLVCKDFNIRETSSEAWLNFEQLDNRDTFQLDKENRRLIWQHHMADGQTQERILSYPRYGIGGADLSKTTDLTAAKVLFQVPELPEILFVLQMYWLPQDLLEKRVTEDKIPYDKWHERGLLRLSEGNKIRYEDVKAWFIEVQEDLDIFIPFIGYDAWSASYWTDSMADYFGAEAMLPVHQGVKTLSEPMKRCGNDLKSKRIVYNNNPIDKWCMANTAYDEDKNGNIQPHKTSKSTRRIDGTAALLDAYTIYDQKQAEYTSML</sequence>
<evidence type="ECO:0000259" key="1">
    <source>
        <dbReference type="Pfam" id="PF03354"/>
    </source>
</evidence>
<accession>A0A8S5LWH8</accession>
<dbReference type="InterPro" id="IPR046461">
    <property type="entry name" value="TerL_ATPase"/>
</dbReference>
<evidence type="ECO:0000259" key="2">
    <source>
        <dbReference type="Pfam" id="PF20441"/>
    </source>
</evidence>
<protein>
    <submittedName>
        <fullName evidence="3">Large Terminase</fullName>
    </submittedName>
</protein>
<dbReference type="InterPro" id="IPR027417">
    <property type="entry name" value="P-loop_NTPase"/>
</dbReference>
<dbReference type="EMBL" id="BK014757">
    <property type="protein sequence ID" value="DAD74266.1"/>
    <property type="molecule type" value="Genomic_DNA"/>
</dbReference>
<dbReference type="Pfam" id="PF03354">
    <property type="entry name" value="TerL_ATPase"/>
    <property type="match status" value="1"/>
</dbReference>
<dbReference type="Gene3D" id="3.40.50.300">
    <property type="entry name" value="P-loop containing nucleotide triphosphate hydrolases"/>
    <property type="match status" value="1"/>
</dbReference>
<proteinExistence type="predicted"/>
<feature type="domain" description="Terminase large subunit-like endonuclease" evidence="2">
    <location>
        <begin position="275"/>
        <end position="572"/>
    </location>
</feature>
<dbReference type="GO" id="GO:0004519">
    <property type="term" value="F:endonuclease activity"/>
    <property type="evidence" value="ECO:0007669"/>
    <property type="project" value="InterPro"/>
</dbReference>
<reference evidence="3" key="1">
    <citation type="journal article" date="2021" name="Proc. Natl. Acad. Sci. U.S.A.">
        <title>A Catalog of Tens of Thousands of Viruses from Human Metagenomes Reveals Hidden Associations with Chronic Diseases.</title>
        <authorList>
            <person name="Tisza M.J."/>
            <person name="Buck C.B."/>
        </authorList>
    </citation>
    <scope>NUCLEOTIDE SEQUENCE</scope>
    <source>
        <strain evidence="3">CtFy320</strain>
    </source>
</reference>
<dbReference type="PANTHER" id="PTHR41287:SF1">
    <property type="entry name" value="PROTEIN YMFN"/>
    <property type="match status" value="1"/>
</dbReference>
<dbReference type="InterPro" id="IPR005021">
    <property type="entry name" value="Terminase_largesu-like"/>
</dbReference>
<organism evidence="3">
    <name type="scientific">Siphoviridae sp. ctFy320</name>
    <dbReference type="NCBI Taxonomy" id="2826217"/>
    <lineage>
        <taxon>Viruses</taxon>
        <taxon>Duplodnaviria</taxon>
        <taxon>Heunggongvirae</taxon>
        <taxon>Uroviricota</taxon>
        <taxon>Caudoviricetes</taxon>
    </lineage>
</organism>
<evidence type="ECO:0000313" key="3">
    <source>
        <dbReference type="EMBL" id="DAD74266.1"/>
    </source>
</evidence>
<dbReference type="Pfam" id="PF20441">
    <property type="entry name" value="TerL_nuclease"/>
    <property type="match status" value="1"/>
</dbReference>